<feature type="domain" description="DUF3592" evidence="2">
    <location>
        <begin position="187"/>
        <end position="273"/>
    </location>
</feature>
<feature type="transmembrane region" description="Helical" evidence="1">
    <location>
        <begin position="440"/>
        <end position="460"/>
    </location>
</feature>
<evidence type="ECO:0000256" key="1">
    <source>
        <dbReference type="SAM" id="Phobius"/>
    </source>
</evidence>
<keyword evidence="1" id="KW-0472">Membrane</keyword>
<dbReference type="RefSeq" id="WP_147154588.1">
    <property type="nucleotide sequence ID" value="NZ_BKAJ01000122.1"/>
</dbReference>
<feature type="transmembrane region" description="Helical" evidence="1">
    <location>
        <begin position="319"/>
        <end position="339"/>
    </location>
</feature>
<dbReference type="Pfam" id="PF12158">
    <property type="entry name" value="DUF3592"/>
    <property type="match status" value="2"/>
</dbReference>
<dbReference type="EMBL" id="BKAJ01000122">
    <property type="protein sequence ID" value="GEP59231.1"/>
    <property type="molecule type" value="Genomic_DNA"/>
</dbReference>
<dbReference type="Proteomes" id="UP000321058">
    <property type="component" value="Unassembled WGS sequence"/>
</dbReference>
<dbReference type="InterPro" id="IPR021994">
    <property type="entry name" value="DUF3592"/>
</dbReference>
<evidence type="ECO:0000313" key="3">
    <source>
        <dbReference type="EMBL" id="GEP59231.1"/>
    </source>
</evidence>
<feature type="domain" description="DUF3592" evidence="2">
    <location>
        <begin position="349"/>
        <end position="435"/>
    </location>
</feature>
<feature type="transmembrane region" description="Helical" evidence="1">
    <location>
        <begin position="281"/>
        <end position="299"/>
    </location>
</feature>
<feature type="transmembrane region" description="Helical" evidence="1">
    <location>
        <begin position="152"/>
        <end position="171"/>
    </location>
</feature>
<protein>
    <recommendedName>
        <fullName evidence="2">DUF3592 domain-containing protein</fullName>
    </recommendedName>
</protein>
<reference evidence="3 4" key="1">
    <citation type="submission" date="2019-07" db="EMBL/GenBank/DDBJ databases">
        <title>Whole genome shotgun sequence of Reyranella soli NBRC 108950.</title>
        <authorList>
            <person name="Hosoyama A."/>
            <person name="Uohara A."/>
            <person name="Ohji S."/>
            <person name="Ichikawa N."/>
        </authorList>
    </citation>
    <scope>NUCLEOTIDE SEQUENCE [LARGE SCALE GENOMIC DNA]</scope>
    <source>
        <strain evidence="3 4">NBRC 108950</strain>
    </source>
</reference>
<keyword evidence="1" id="KW-1133">Transmembrane helix</keyword>
<gene>
    <name evidence="3" type="ORF">RSO01_63970</name>
</gene>
<keyword evidence="4" id="KW-1185">Reference proteome</keyword>
<keyword evidence="1" id="KW-0812">Transmembrane</keyword>
<feature type="transmembrane region" description="Helical" evidence="1">
    <location>
        <begin position="123"/>
        <end position="140"/>
    </location>
</feature>
<proteinExistence type="predicted"/>
<evidence type="ECO:0000259" key="2">
    <source>
        <dbReference type="Pfam" id="PF12158"/>
    </source>
</evidence>
<dbReference type="OrthoDB" id="4750277at2"/>
<organism evidence="3 4">
    <name type="scientific">Reyranella soli</name>
    <dbReference type="NCBI Taxonomy" id="1230389"/>
    <lineage>
        <taxon>Bacteria</taxon>
        <taxon>Pseudomonadati</taxon>
        <taxon>Pseudomonadota</taxon>
        <taxon>Alphaproteobacteria</taxon>
        <taxon>Hyphomicrobiales</taxon>
        <taxon>Reyranellaceae</taxon>
        <taxon>Reyranella</taxon>
    </lineage>
</organism>
<dbReference type="AlphaFoldDB" id="A0A512NJV5"/>
<comment type="caution">
    <text evidence="3">The sequence shown here is derived from an EMBL/GenBank/DDBJ whole genome shotgun (WGS) entry which is preliminary data.</text>
</comment>
<evidence type="ECO:0000313" key="4">
    <source>
        <dbReference type="Proteomes" id="UP000321058"/>
    </source>
</evidence>
<sequence length="461" mass="50016">MAMELCINGKFTTDPSADDIGRAFDGAPHPQGWYVVLDDEDDGSNIEVTARPEGTYDVTADDGHREGHPARPFTAEQATAVLLRYCAREPGWREVFTWDREADEEEEESRPAAKRRSSEPPTWAVAIVVGSIALVVLAGLVRQWVPFGNSDYFWIGLIFLPMVVLFVVAVANKMLEVRRAAGWSTAVGRIVKSGTAAEHHRFAGETTTVKTMPAVEYEFSVGGRKIRGDRISVGEDSGGANTEATLRRYTVGAAVTVYYDPANPKNCVLERGVPEGVGKGLAILVGGVIVFVGIVYWLVTAAPHLIEQHYPHANTPVVIFAAAFGLLVLLFFIASWRLSRRAADWPLVRGSVLSSGTERIENRSDGRTTVTYAPAVEYGYRVNDVDYVGRQVKLGVTMSASESYAAGVSARYPKGAVVDVHYDPANPTNAALENPTGTRWLLLVVAIALFALAVQQAGVFS</sequence>
<accession>A0A512NJV5</accession>
<name>A0A512NJV5_9HYPH</name>